<evidence type="ECO:0008006" key="3">
    <source>
        <dbReference type="Google" id="ProtNLM"/>
    </source>
</evidence>
<dbReference type="PROSITE" id="PS51257">
    <property type="entry name" value="PROKAR_LIPOPROTEIN"/>
    <property type="match status" value="1"/>
</dbReference>
<proteinExistence type="predicted"/>
<name>A0A7D4UEZ7_9SPHI</name>
<keyword evidence="2" id="KW-1185">Reference proteome</keyword>
<evidence type="ECO:0000313" key="1">
    <source>
        <dbReference type="EMBL" id="QKJ29676.1"/>
    </source>
</evidence>
<gene>
    <name evidence="1" type="ORF">HQ865_07880</name>
</gene>
<accession>A0A7D4UEZ7</accession>
<dbReference type="Proteomes" id="UP000505355">
    <property type="component" value="Chromosome"/>
</dbReference>
<organism evidence="1 2">
    <name type="scientific">Mucilaginibacter mali</name>
    <dbReference type="NCBI Taxonomy" id="2740462"/>
    <lineage>
        <taxon>Bacteria</taxon>
        <taxon>Pseudomonadati</taxon>
        <taxon>Bacteroidota</taxon>
        <taxon>Sphingobacteriia</taxon>
        <taxon>Sphingobacteriales</taxon>
        <taxon>Sphingobacteriaceae</taxon>
        <taxon>Mucilaginibacter</taxon>
    </lineage>
</organism>
<dbReference type="KEGG" id="mmab:HQ865_07880"/>
<dbReference type="AlphaFoldDB" id="A0A7D4UEZ7"/>
<protein>
    <recommendedName>
        <fullName evidence="3">Lipoprotein</fullName>
    </recommendedName>
</protein>
<dbReference type="RefSeq" id="WP_173414368.1">
    <property type="nucleotide sequence ID" value="NZ_CP054139.1"/>
</dbReference>
<sequence>MRIIIFILSVITGISCSVSKKVQESGYYIYVKPGDTLFHKTVFKNGVSITYTCKCYATGHNLEFTGADADTIDTYSKKNLPTKTYSMTEFAKIADKFRADFKNRDLWNTKIYIIEGKQKAFSYYRVHFYPIEGIE</sequence>
<dbReference type="EMBL" id="CP054139">
    <property type="protein sequence ID" value="QKJ29676.1"/>
    <property type="molecule type" value="Genomic_DNA"/>
</dbReference>
<evidence type="ECO:0000313" key="2">
    <source>
        <dbReference type="Proteomes" id="UP000505355"/>
    </source>
</evidence>
<reference evidence="1 2" key="1">
    <citation type="submission" date="2020-05" db="EMBL/GenBank/DDBJ databases">
        <title>Mucilaginibacter mali sp. nov.</title>
        <authorList>
            <person name="Kim H.S."/>
            <person name="Lee K.C."/>
            <person name="Suh M.K."/>
            <person name="Kim J.-S."/>
            <person name="Han K.-I."/>
            <person name="Eom M.K."/>
            <person name="Shin Y.K."/>
            <person name="Lee J.-S."/>
        </authorList>
    </citation>
    <scope>NUCLEOTIDE SEQUENCE [LARGE SCALE GENOMIC DNA]</scope>
    <source>
        <strain evidence="1 2">G2-14</strain>
    </source>
</reference>